<dbReference type="Pfam" id="PF13417">
    <property type="entry name" value="GST_N_3"/>
    <property type="match status" value="1"/>
</dbReference>
<name>W1EU03_ECOLX</name>
<evidence type="ECO:0000259" key="1">
    <source>
        <dbReference type="Pfam" id="PF13417"/>
    </source>
</evidence>
<dbReference type="AlphaFoldDB" id="W1EU03"/>
<dbReference type="InterPro" id="IPR004045">
    <property type="entry name" value="Glutathione_S-Trfase_N"/>
</dbReference>
<dbReference type="EMBL" id="CBWN010000020">
    <property type="protein sequence ID" value="CDL24893.1"/>
    <property type="molecule type" value="Genomic_DNA"/>
</dbReference>
<dbReference type="Proteomes" id="UP000019199">
    <property type="component" value="Unassembled WGS sequence"/>
</dbReference>
<accession>W1EU03</accession>
<protein>
    <submittedName>
        <fullName evidence="2">Uncharacterized GST-like protein yibF</fullName>
    </submittedName>
</protein>
<organism evidence="2 3">
    <name type="scientific">Escherichia coli ISC7</name>
    <dbReference type="NCBI Taxonomy" id="1432555"/>
    <lineage>
        <taxon>Bacteria</taxon>
        <taxon>Pseudomonadati</taxon>
        <taxon>Pseudomonadota</taxon>
        <taxon>Gammaproteobacteria</taxon>
        <taxon>Enterobacterales</taxon>
        <taxon>Enterobacteriaceae</taxon>
        <taxon>Escherichia</taxon>
    </lineage>
</organism>
<reference evidence="2 3" key="1">
    <citation type="submission" date="2013-10" db="EMBL/GenBank/DDBJ databases">
        <title>Antibiotic resistance diversity of beta-lactamase producers in the General Hospital Vienna.</title>
        <authorList>
            <person name="Barisic I."/>
            <person name="Mitteregger D."/>
            <person name="Hirschl A.M."/>
            <person name="Noehammer C."/>
            <person name="Wiesinger-Mayr H."/>
        </authorList>
    </citation>
    <scope>NUCLEOTIDE SEQUENCE [LARGE SCALE GENOMIC DNA]</scope>
    <source>
        <strain evidence="2 3">ISC7</strain>
    </source>
</reference>
<proteinExistence type="predicted"/>
<dbReference type="InterPro" id="IPR036249">
    <property type="entry name" value="Thioredoxin-like_sf"/>
</dbReference>
<feature type="domain" description="GST N-terminal" evidence="1">
    <location>
        <begin position="3"/>
        <end position="48"/>
    </location>
</feature>
<sequence>MKLVGSYTSPFVRKLSILLLEKGITFEFINELPYNADNGVAQFNPLGKSAGAGDRRGRMLV</sequence>
<dbReference type="Gene3D" id="3.40.30.10">
    <property type="entry name" value="Glutaredoxin"/>
    <property type="match status" value="1"/>
</dbReference>
<evidence type="ECO:0000313" key="3">
    <source>
        <dbReference type="Proteomes" id="UP000019199"/>
    </source>
</evidence>
<dbReference type="SUPFAM" id="SSF52833">
    <property type="entry name" value="Thioredoxin-like"/>
    <property type="match status" value="1"/>
</dbReference>
<comment type="caution">
    <text evidence="2">The sequence shown here is derived from an EMBL/GenBank/DDBJ whole genome shotgun (WGS) entry which is preliminary data.</text>
</comment>
<evidence type="ECO:0000313" key="2">
    <source>
        <dbReference type="EMBL" id="CDL24893.1"/>
    </source>
</evidence>